<organism evidence="1 2">
    <name type="scientific">Pleurotus eryngii</name>
    <name type="common">Boletus of the steppes</name>
    <dbReference type="NCBI Taxonomy" id="5323"/>
    <lineage>
        <taxon>Eukaryota</taxon>
        <taxon>Fungi</taxon>
        <taxon>Dikarya</taxon>
        <taxon>Basidiomycota</taxon>
        <taxon>Agaricomycotina</taxon>
        <taxon>Agaricomycetes</taxon>
        <taxon>Agaricomycetidae</taxon>
        <taxon>Agaricales</taxon>
        <taxon>Pleurotineae</taxon>
        <taxon>Pleurotaceae</taxon>
        <taxon>Pleurotus</taxon>
    </lineage>
</organism>
<accession>A0A9P5ZSF3</accession>
<comment type="caution">
    <text evidence="1">The sequence shown here is derived from an EMBL/GenBank/DDBJ whole genome shotgun (WGS) entry which is preliminary data.</text>
</comment>
<dbReference type="EMBL" id="MU154594">
    <property type="protein sequence ID" value="KAF9492875.1"/>
    <property type="molecule type" value="Genomic_DNA"/>
</dbReference>
<dbReference type="Proteomes" id="UP000807025">
    <property type="component" value="Unassembled WGS sequence"/>
</dbReference>
<evidence type="ECO:0000313" key="2">
    <source>
        <dbReference type="Proteomes" id="UP000807025"/>
    </source>
</evidence>
<gene>
    <name evidence="1" type="ORF">BDN71DRAFT_1432917</name>
</gene>
<keyword evidence="2" id="KW-1185">Reference proteome</keyword>
<name>A0A9P5ZSF3_PLEER</name>
<protein>
    <submittedName>
        <fullName evidence="1">Uncharacterized protein</fullName>
    </submittedName>
</protein>
<dbReference type="AlphaFoldDB" id="A0A9P5ZSF3"/>
<evidence type="ECO:0000313" key="1">
    <source>
        <dbReference type="EMBL" id="KAF9492875.1"/>
    </source>
</evidence>
<sequence length="144" mass="16358">MVLWWGHWGESKEMGDGGGLKRGSSVPVWHHADCRKWKFTGGNSSKHHMDITWIPFIQYGSSGVCLVKKWSKVVKKWHFWAITAKPKSIFLPLECQMSPVLVFCCHNPACPHKAEPNGPGDYMCSRCQYTHYYQTVQSGTLEGS</sequence>
<reference evidence="1" key="1">
    <citation type="submission" date="2020-11" db="EMBL/GenBank/DDBJ databases">
        <authorList>
            <consortium name="DOE Joint Genome Institute"/>
            <person name="Ahrendt S."/>
            <person name="Riley R."/>
            <person name="Andreopoulos W."/>
            <person name="Labutti K."/>
            <person name="Pangilinan J."/>
            <person name="Ruiz-Duenas F.J."/>
            <person name="Barrasa J.M."/>
            <person name="Sanchez-Garcia M."/>
            <person name="Camarero S."/>
            <person name="Miyauchi S."/>
            <person name="Serrano A."/>
            <person name="Linde D."/>
            <person name="Babiker R."/>
            <person name="Drula E."/>
            <person name="Ayuso-Fernandez I."/>
            <person name="Pacheco R."/>
            <person name="Padilla G."/>
            <person name="Ferreira P."/>
            <person name="Barriuso J."/>
            <person name="Kellner H."/>
            <person name="Castanera R."/>
            <person name="Alfaro M."/>
            <person name="Ramirez L."/>
            <person name="Pisabarro A.G."/>
            <person name="Kuo A."/>
            <person name="Tritt A."/>
            <person name="Lipzen A."/>
            <person name="He G."/>
            <person name="Yan M."/>
            <person name="Ng V."/>
            <person name="Cullen D."/>
            <person name="Martin F."/>
            <person name="Rosso M.-N."/>
            <person name="Henrissat B."/>
            <person name="Hibbett D."/>
            <person name="Martinez A.T."/>
            <person name="Grigoriev I.V."/>
        </authorList>
    </citation>
    <scope>NUCLEOTIDE SEQUENCE</scope>
    <source>
        <strain evidence="1">ATCC 90797</strain>
    </source>
</reference>
<proteinExistence type="predicted"/>